<organism evidence="1">
    <name type="scientific">Culex pipiens</name>
    <name type="common">House mosquito</name>
    <dbReference type="NCBI Taxonomy" id="7175"/>
    <lineage>
        <taxon>Eukaryota</taxon>
        <taxon>Metazoa</taxon>
        <taxon>Ecdysozoa</taxon>
        <taxon>Arthropoda</taxon>
        <taxon>Hexapoda</taxon>
        <taxon>Insecta</taxon>
        <taxon>Pterygota</taxon>
        <taxon>Neoptera</taxon>
        <taxon>Endopterygota</taxon>
        <taxon>Diptera</taxon>
        <taxon>Nematocera</taxon>
        <taxon>Culicoidea</taxon>
        <taxon>Culicidae</taxon>
        <taxon>Culicinae</taxon>
        <taxon>Culicini</taxon>
        <taxon>Culex</taxon>
        <taxon>Culex</taxon>
    </lineage>
</organism>
<dbReference type="EMBL" id="HBUE01303521">
    <property type="protein sequence ID" value="CAG6580152.1"/>
    <property type="molecule type" value="Transcribed_RNA"/>
</dbReference>
<reference evidence="1" key="1">
    <citation type="submission" date="2021-05" db="EMBL/GenBank/DDBJ databases">
        <authorList>
            <person name="Alioto T."/>
            <person name="Alioto T."/>
            <person name="Gomez Garrido J."/>
        </authorList>
    </citation>
    <scope>NUCLEOTIDE SEQUENCE</scope>
</reference>
<dbReference type="EMBL" id="HBUE01197493">
    <property type="protein sequence ID" value="CAG6528418.1"/>
    <property type="molecule type" value="Transcribed_RNA"/>
</dbReference>
<sequence length="103" mass="11361">MFFNDISPPSRVPRGSFWIWWPTRRFCGRLNRPRFHFRCAFGPCRSSWSASSSSASEPASALPLRRRRSLAAVPTAGTASCARCASGALPAWPWFRPAVGGCS</sequence>
<dbReference type="AlphaFoldDB" id="A0A8D8H5B2"/>
<proteinExistence type="predicted"/>
<accession>A0A8D8H5B2</accession>
<protein>
    <submittedName>
        <fullName evidence="1">(northern house mosquito) hypothetical protein</fullName>
    </submittedName>
</protein>
<evidence type="ECO:0000313" key="1">
    <source>
        <dbReference type="EMBL" id="CAG6528418.1"/>
    </source>
</evidence>
<name>A0A8D8H5B2_CULPI</name>